<proteinExistence type="predicted"/>
<protein>
    <submittedName>
        <fullName evidence="2">Metallophosphoesterase</fullName>
    </submittedName>
</protein>
<accession>K1U0A3</accession>
<dbReference type="SUPFAM" id="SSF56300">
    <property type="entry name" value="Metallo-dependent phosphatases"/>
    <property type="match status" value="1"/>
</dbReference>
<dbReference type="AlphaFoldDB" id="K1U0A3"/>
<comment type="caution">
    <text evidence="2">The sequence shown here is derived from an EMBL/GenBank/DDBJ whole genome shotgun (WGS) entry which is preliminary data.</text>
</comment>
<dbReference type="GO" id="GO:0016787">
    <property type="term" value="F:hydrolase activity"/>
    <property type="evidence" value="ECO:0007669"/>
    <property type="project" value="InterPro"/>
</dbReference>
<gene>
    <name evidence="2" type="ORF">LEA_10589</name>
</gene>
<name>K1U0A3_9ZZZZ</name>
<reference evidence="2" key="1">
    <citation type="journal article" date="2013" name="Environ. Microbiol.">
        <title>Microbiota from the distal guts of lean and obese adolescents exhibit partial functional redundancy besides clear differences in community structure.</title>
        <authorList>
            <person name="Ferrer M."/>
            <person name="Ruiz A."/>
            <person name="Lanza F."/>
            <person name="Haange S.B."/>
            <person name="Oberbach A."/>
            <person name="Till H."/>
            <person name="Bargiela R."/>
            <person name="Campoy C."/>
            <person name="Segura M.T."/>
            <person name="Richter M."/>
            <person name="von Bergen M."/>
            <person name="Seifert J."/>
            <person name="Suarez A."/>
        </authorList>
    </citation>
    <scope>NUCLEOTIDE SEQUENCE</scope>
</reference>
<organism evidence="2">
    <name type="scientific">human gut metagenome</name>
    <dbReference type="NCBI Taxonomy" id="408170"/>
    <lineage>
        <taxon>unclassified sequences</taxon>
        <taxon>metagenomes</taxon>
        <taxon>organismal metagenomes</taxon>
    </lineage>
</organism>
<sequence length="352" mass="39823">MEPLRCEGDELLPATPTPRPKLRELYADFGWDRAVSEHKESFSYCVKLKKGFRLLCMNDDGTPERHGYTESQIEWMFSQIEEAKKNGDYIFVMNHHPCLPPNPIYPLFSKRDMLADYDEITTRLADSGVNLVFTGHTHMQNIAVKRTEKGNVFYDVNTSSLVGYPTAIRKVTIDGEKIDVATEQIDDFDFDRNGLSVNDYLKNHFTFFLNDIISSTAYDIDHLADLAPSFSMTAETVYKLKVPLKIIGTLLNNRTVGAAAKYLGVSGKIDDRARGIVLKDLVLQIMINLYHGDEPFYPGTPEYGAMDAFMGRIKKLVRPFDKDGKIKGILDAVLSSMYDAPPEDWNAVLPQK</sequence>
<feature type="domain" description="Calcineurin-like phosphoesterase" evidence="1">
    <location>
        <begin position="67"/>
        <end position="139"/>
    </location>
</feature>
<evidence type="ECO:0000259" key="1">
    <source>
        <dbReference type="Pfam" id="PF00149"/>
    </source>
</evidence>
<evidence type="ECO:0000313" key="2">
    <source>
        <dbReference type="EMBL" id="EKC64946.1"/>
    </source>
</evidence>
<dbReference type="Gene3D" id="3.60.21.10">
    <property type="match status" value="1"/>
</dbReference>
<dbReference type="Pfam" id="PF00149">
    <property type="entry name" value="Metallophos"/>
    <property type="match status" value="1"/>
</dbReference>
<dbReference type="InterPro" id="IPR004843">
    <property type="entry name" value="Calcineurin-like_PHP"/>
</dbReference>
<dbReference type="EMBL" id="AJWY01007116">
    <property type="protein sequence ID" value="EKC64946.1"/>
    <property type="molecule type" value="Genomic_DNA"/>
</dbReference>
<dbReference type="InterPro" id="IPR029052">
    <property type="entry name" value="Metallo-depent_PP-like"/>
</dbReference>